<dbReference type="EMBL" id="HACG01011078">
    <property type="protein sequence ID" value="CEK57943.1"/>
    <property type="molecule type" value="Transcribed_RNA"/>
</dbReference>
<gene>
    <name evidence="1" type="primary">ORF31533</name>
</gene>
<feature type="non-terminal residue" evidence="1">
    <location>
        <position position="1"/>
    </location>
</feature>
<proteinExistence type="predicted"/>
<name>A0A0B6YP03_9EUPU</name>
<dbReference type="AlphaFoldDB" id="A0A0B6YP03"/>
<accession>A0A0B6YP03</accession>
<evidence type="ECO:0000313" key="1">
    <source>
        <dbReference type="EMBL" id="CEK57943.1"/>
    </source>
</evidence>
<sequence>RQNMIEEKKKTAIKLFMSGSFQFQSHLLRSGRGCCTLDRDAHTLDRDADSNVSLRKSPIQSISLMKITMSSLSIAFIDHCCVNQPI</sequence>
<reference evidence="1" key="1">
    <citation type="submission" date="2014-12" db="EMBL/GenBank/DDBJ databases">
        <title>Insight into the proteome of Arion vulgaris.</title>
        <authorList>
            <person name="Aradska J."/>
            <person name="Bulat T."/>
            <person name="Smidak R."/>
            <person name="Sarate P."/>
            <person name="Gangsoo J."/>
            <person name="Sialana F."/>
            <person name="Bilban M."/>
            <person name="Lubec G."/>
        </authorList>
    </citation>
    <scope>NUCLEOTIDE SEQUENCE</scope>
    <source>
        <tissue evidence="1">Skin</tissue>
    </source>
</reference>
<protein>
    <submittedName>
        <fullName evidence="1">Uncharacterized protein</fullName>
    </submittedName>
</protein>
<organism evidence="1">
    <name type="scientific">Arion vulgaris</name>
    <dbReference type="NCBI Taxonomy" id="1028688"/>
    <lineage>
        <taxon>Eukaryota</taxon>
        <taxon>Metazoa</taxon>
        <taxon>Spiralia</taxon>
        <taxon>Lophotrochozoa</taxon>
        <taxon>Mollusca</taxon>
        <taxon>Gastropoda</taxon>
        <taxon>Heterobranchia</taxon>
        <taxon>Euthyneura</taxon>
        <taxon>Panpulmonata</taxon>
        <taxon>Eupulmonata</taxon>
        <taxon>Stylommatophora</taxon>
        <taxon>Helicina</taxon>
        <taxon>Arionoidea</taxon>
        <taxon>Arionidae</taxon>
        <taxon>Arion</taxon>
    </lineage>
</organism>